<keyword evidence="3" id="KW-1185">Reference proteome</keyword>
<organism evidence="2 3">
    <name type="scientific">Streptomyces netropsis</name>
    <name type="common">Streptoverticillium netropsis</name>
    <dbReference type="NCBI Taxonomy" id="55404"/>
    <lineage>
        <taxon>Bacteria</taxon>
        <taxon>Bacillati</taxon>
        <taxon>Actinomycetota</taxon>
        <taxon>Actinomycetes</taxon>
        <taxon>Kitasatosporales</taxon>
        <taxon>Streptomycetaceae</taxon>
        <taxon>Streptomyces</taxon>
    </lineage>
</organism>
<evidence type="ECO:0000313" key="2">
    <source>
        <dbReference type="EMBL" id="MBB4885524.1"/>
    </source>
</evidence>
<proteinExistence type="predicted"/>
<sequence length="479" mass="48550">MDTRADAPSHLLLDVASGWRPAPGPHGPLPPPVVAGDALALGPGVREAALVTAPLDSGISRCRWHRVRIDADVPSGSALVTQLAVVGDTLDHPAPDDWQTVAAPARDVLVDQPPGRYLVVRLLLGREDAAAPGPAVRQVRLDLPRATSADLLPAVYREDPTADDFTERFLALSDAVVETLDRATGRAPALLDAAGVPDGVLPWLAGLLGLDLGPDPDPAPGASFGGGPGGPEPGAPDPGTARMSPGVLRRLIAAAPELRRRRGTPCGLALALEIVLGVRPAVLEGTGPPWGAVGRDTRLGEVRLFGRAATRVRLGGPAVRGSLLAGPGSGGGAALRSLGDPDDDPLTTTAFRFRVLVPPGPAPRTGRPGGDTARTAVDLVEKLSPAHTAASVSFGGLGFTVGTHSAVGVDTLLVAPAPSPAGAAVLGTDTVLGPDRVRRHGIRLDGTSGAGVRTVAVLAPAAAPARRKAGPHDGSPDRA</sequence>
<evidence type="ECO:0008006" key="4">
    <source>
        <dbReference type="Google" id="ProtNLM"/>
    </source>
</evidence>
<feature type="region of interest" description="Disordered" evidence="1">
    <location>
        <begin position="215"/>
        <end position="243"/>
    </location>
</feature>
<protein>
    <recommendedName>
        <fullName evidence="4">Phage tail protein domain protein</fullName>
    </recommendedName>
</protein>
<dbReference type="RefSeq" id="WP_184732100.1">
    <property type="nucleotide sequence ID" value="NZ_BMRW01000011.1"/>
</dbReference>
<accession>A0A7W7L8P0</accession>
<feature type="compositionally biased region" description="Basic and acidic residues" evidence="1">
    <location>
        <begin position="470"/>
        <end position="479"/>
    </location>
</feature>
<evidence type="ECO:0000313" key="3">
    <source>
        <dbReference type="Proteomes" id="UP000556436"/>
    </source>
</evidence>
<reference evidence="2 3" key="1">
    <citation type="submission" date="2020-08" db="EMBL/GenBank/DDBJ databases">
        <title>Genomic Encyclopedia of Type Strains, Phase III (KMG-III): the genomes of soil and plant-associated and newly described type strains.</title>
        <authorList>
            <person name="Whitman W."/>
        </authorList>
    </citation>
    <scope>NUCLEOTIDE SEQUENCE [LARGE SCALE GENOMIC DNA]</scope>
    <source>
        <strain evidence="2 3">CECT 3265</strain>
    </source>
</reference>
<evidence type="ECO:0000256" key="1">
    <source>
        <dbReference type="SAM" id="MobiDB-lite"/>
    </source>
</evidence>
<gene>
    <name evidence="2" type="ORF">FHS38_001552</name>
</gene>
<dbReference type="Proteomes" id="UP000556436">
    <property type="component" value="Unassembled WGS sequence"/>
</dbReference>
<name>A0A7W7L8P0_STRNE</name>
<dbReference type="EMBL" id="JACHJG010000002">
    <property type="protein sequence ID" value="MBB4885524.1"/>
    <property type="molecule type" value="Genomic_DNA"/>
</dbReference>
<comment type="caution">
    <text evidence="2">The sequence shown here is derived from an EMBL/GenBank/DDBJ whole genome shotgun (WGS) entry which is preliminary data.</text>
</comment>
<feature type="region of interest" description="Disordered" evidence="1">
    <location>
        <begin position="460"/>
        <end position="479"/>
    </location>
</feature>
<dbReference type="AlphaFoldDB" id="A0A7W7L8P0"/>